<name>A0A916ISB6_9BURK</name>
<dbReference type="AlphaFoldDB" id="A0A916ISB6"/>
<comment type="caution">
    <text evidence="1">The sequence shown here is derived from an EMBL/GenBank/DDBJ whole genome shotgun (WGS) entry which is preliminary data.</text>
</comment>
<dbReference type="Proteomes" id="UP000672934">
    <property type="component" value="Unassembled WGS sequence"/>
</dbReference>
<gene>
    <name evidence="1" type="ORF">LMG31506_02478</name>
</gene>
<dbReference type="EMBL" id="CAJPUY010000008">
    <property type="protein sequence ID" value="CAG2141489.1"/>
    <property type="molecule type" value="Genomic_DNA"/>
</dbReference>
<proteinExistence type="predicted"/>
<protein>
    <submittedName>
        <fullName evidence="1">Uncharacterized protein</fullName>
    </submittedName>
</protein>
<evidence type="ECO:0000313" key="2">
    <source>
        <dbReference type="Proteomes" id="UP000672934"/>
    </source>
</evidence>
<accession>A0A916ISB6</accession>
<evidence type="ECO:0000313" key="1">
    <source>
        <dbReference type="EMBL" id="CAG2141489.1"/>
    </source>
</evidence>
<organism evidence="1 2">
    <name type="scientific">Cupriavidus yeoncheonensis</name>
    <dbReference type="NCBI Taxonomy" id="1462994"/>
    <lineage>
        <taxon>Bacteria</taxon>
        <taxon>Pseudomonadati</taxon>
        <taxon>Pseudomonadota</taxon>
        <taxon>Betaproteobacteria</taxon>
        <taxon>Burkholderiales</taxon>
        <taxon>Burkholderiaceae</taxon>
        <taxon>Cupriavidus</taxon>
    </lineage>
</organism>
<keyword evidence="2" id="KW-1185">Reference proteome</keyword>
<reference evidence="1" key="1">
    <citation type="submission" date="2021-03" db="EMBL/GenBank/DDBJ databases">
        <authorList>
            <person name="Peeters C."/>
        </authorList>
    </citation>
    <scope>NUCLEOTIDE SEQUENCE</scope>
    <source>
        <strain evidence="1">LMG 31506</strain>
    </source>
</reference>
<sequence>MEYLNAVTKGGVQEPYHTWSDMMDNYPAANHKGFDIYPLVYKFNAPRKWHERRPDRSYSASVVICREGEPPSGTSARVFHVPDMHWSDLGLAKRAAMQHGEHIIEGQVAGESLAGL</sequence>